<protein>
    <recommendedName>
        <fullName evidence="7">Protein AAR2 homolog</fullName>
    </recommendedName>
</protein>
<dbReference type="CDD" id="cd13777">
    <property type="entry name" value="Aar2_N"/>
    <property type="match status" value="1"/>
</dbReference>
<dbReference type="PANTHER" id="PTHR12689:SF4">
    <property type="entry name" value="PROTEIN AAR2 HOMOLOG"/>
    <property type="match status" value="1"/>
</dbReference>
<organism evidence="5 6">
    <name type="scientific">Galdieria yellowstonensis</name>
    <dbReference type="NCBI Taxonomy" id="3028027"/>
    <lineage>
        <taxon>Eukaryota</taxon>
        <taxon>Rhodophyta</taxon>
        <taxon>Bangiophyceae</taxon>
        <taxon>Galdieriales</taxon>
        <taxon>Galdieriaceae</taxon>
        <taxon>Galdieria</taxon>
    </lineage>
</organism>
<evidence type="ECO:0000256" key="2">
    <source>
        <dbReference type="SAM" id="MobiDB-lite"/>
    </source>
</evidence>
<dbReference type="CDD" id="cd13778">
    <property type="entry name" value="Aar2_C"/>
    <property type="match status" value="1"/>
</dbReference>
<name>A0AAV9ICT1_9RHOD</name>
<dbReference type="InterPro" id="IPR033647">
    <property type="entry name" value="Aar2_N"/>
</dbReference>
<dbReference type="Gene3D" id="1.25.40.550">
    <property type="entry name" value="Aar2, C-terminal domain-like"/>
    <property type="match status" value="1"/>
</dbReference>
<dbReference type="EMBL" id="JANCYU010000027">
    <property type="protein sequence ID" value="KAK4524996.1"/>
    <property type="molecule type" value="Genomic_DNA"/>
</dbReference>
<comment type="similarity">
    <text evidence="1">Belongs to the AAR2 family.</text>
</comment>
<feature type="domain" description="AAR2 C-terminal" evidence="3">
    <location>
        <begin position="168"/>
        <end position="339"/>
    </location>
</feature>
<evidence type="ECO:0000313" key="6">
    <source>
        <dbReference type="Proteomes" id="UP001300502"/>
    </source>
</evidence>
<dbReference type="AlphaFoldDB" id="A0AAV9ICT1"/>
<proteinExistence type="inferred from homology"/>
<gene>
    <name evidence="5" type="ORF">GAYE_SCF07G2900</name>
</gene>
<dbReference type="PANTHER" id="PTHR12689">
    <property type="entry name" value="A1 CISTRON SPLICING FACTOR AAR2-RELATED"/>
    <property type="match status" value="1"/>
</dbReference>
<sequence length="422" mass="48302">MQQRLSTSAVVVCLRTPPNIEIGFDWRTFQVPQHFEGFKGVSPGIHFLYSSASNIIRSGIFLEASPRQVIVFTWNSNEECFQFVETVDNIEVWRQSQYNVHLAIIPPEADKEWKRQSSYVSKELLEKLNLSVFAHIQPGQVDELYGNLSYNTGAVVRYISNSARTPVFTPIPTERRAKNCSTPEQITKFNMDATQRVESLLAYYTNLENGCTENREENLRKGEYLLLGEQQVSFVIFMLLFSLPALEQWKKLTDLLCSCDDMMHTHPQFFSAFARNLRFQLEAAPCDLFTDELSADNFLRGALEKLFDVADESASLDSSLKRNIERLKSFVVSNFGWSFREGKVFFSMEDNLEDEPVYVPYESCASYLSDDSKDVGLANTESPSKAMSRAVNERRSVESREFQSRKQSLQQALDSVSREELS</sequence>
<dbReference type="Gene3D" id="2.60.34.20">
    <property type="match status" value="1"/>
</dbReference>
<reference evidence="5 6" key="1">
    <citation type="submission" date="2022-07" db="EMBL/GenBank/DDBJ databases">
        <title>Genome-wide signatures of adaptation to extreme environments.</title>
        <authorList>
            <person name="Cho C.H."/>
            <person name="Yoon H.S."/>
        </authorList>
    </citation>
    <scope>NUCLEOTIDE SEQUENCE [LARGE SCALE GENOMIC DNA]</scope>
    <source>
        <strain evidence="5 6">108.79 E11</strain>
    </source>
</reference>
<keyword evidence="6" id="KW-1185">Reference proteome</keyword>
<evidence type="ECO:0000259" key="4">
    <source>
        <dbReference type="Pfam" id="PF20981"/>
    </source>
</evidence>
<dbReference type="InterPro" id="IPR038516">
    <property type="entry name" value="AAR2_N_sf"/>
</dbReference>
<dbReference type="Pfam" id="PF05282">
    <property type="entry name" value="AAR2"/>
    <property type="match status" value="1"/>
</dbReference>
<dbReference type="InterPro" id="IPR007946">
    <property type="entry name" value="AAR2"/>
</dbReference>
<dbReference type="Pfam" id="PF20981">
    <property type="entry name" value="AAR2_1st"/>
    <property type="match status" value="1"/>
</dbReference>
<feature type="compositionally biased region" description="Polar residues" evidence="2">
    <location>
        <begin position="405"/>
        <end position="414"/>
    </location>
</feature>
<dbReference type="InterPro" id="IPR033648">
    <property type="entry name" value="AAR2_C"/>
</dbReference>
<feature type="compositionally biased region" description="Basic and acidic residues" evidence="2">
    <location>
        <begin position="391"/>
        <end position="404"/>
    </location>
</feature>
<evidence type="ECO:0000313" key="5">
    <source>
        <dbReference type="EMBL" id="KAK4524996.1"/>
    </source>
</evidence>
<feature type="domain" description="AAR2 N-terminal" evidence="4">
    <location>
        <begin position="8"/>
        <end position="128"/>
    </location>
</feature>
<dbReference type="InterPro" id="IPR038514">
    <property type="entry name" value="AAR2_C_sf"/>
</dbReference>
<comment type="caution">
    <text evidence="5">The sequence shown here is derived from an EMBL/GenBank/DDBJ whole genome shotgun (WGS) entry which is preliminary data.</text>
</comment>
<accession>A0AAV9ICT1</accession>
<dbReference type="Proteomes" id="UP001300502">
    <property type="component" value="Unassembled WGS sequence"/>
</dbReference>
<feature type="region of interest" description="Disordered" evidence="2">
    <location>
        <begin position="378"/>
        <end position="422"/>
    </location>
</feature>
<dbReference type="GO" id="GO:0000244">
    <property type="term" value="P:spliceosomal tri-snRNP complex assembly"/>
    <property type="evidence" value="ECO:0007669"/>
    <property type="project" value="TreeGrafter"/>
</dbReference>
<evidence type="ECO:0000256" key="1">
    <source>
        <dbReference type="ARBA" id="ARBA00006281"/>
    </source>
</evidence>
<evidence type="ECO:0008006" key="7">
    <source>
        <dbReference type="Google" id="ProtNLM"/>
    </source>
</evidence>
<evidence type="ECO:0000259" key="3">
    <source>
        <dbReference type="Pfam" id="PF05282"/>
    </source>
</evidence>